<keyword evidence="9 11" id="KW-0807">Transducer</keyword>
<dbReference type="InterPro" id="IPR051310">
    <property type="entry name" value="MCP_chemotaxis"/>
</dbReference>
<dbReference type="SMART" id="SM00304">
    <property type="entry name" value="HAMP"/>
    <property type="match status" value="1"/>
</dbReference>
<keyword evidence="15" id="KW-0966">Cell projection</keyword>
<evidence type="ECO:0000256" key="3">
    <source>
        <dbReference type="ARBA" id="ARBA00022481"/>
    </source>
</evidence>
<reference evidence="15 16" key="1">
    <citation type="submission" date="2010-01" db="EMBL/GenBank/DDBJ databases">
        <authorList>
            <person name="Muzny D."/>
            <person name="Qin X."/>
            <person name="Deng J."/>
            <person name="Jiang H."/>
            <person name="Liu Y."/>
            <person name="Qu J."/>
            <person name="Song X.-Z."/>
            <person name="Zhang L."/>
            <person name="Thornton R."/>
            <person name="Coyle M."/>
            <person name="Francisco L."/>
            <person name="Jackson L."/>
            <person name="Javaid M."/>
            <person name="Korchina V."/>
            <person name="Kovar C."/>
            <person name="Mata R."/>
            <person name="Mathew T."/>
            <person name="Ngo R."/>
            <person name="Nguyen L."/>
            <person name="Nguyen N."/>
            <person name="Okwuonu G."/>
            <person name="Ongeri F."/>
            <person name="Pham C."/>
            <person name="Simmons D."/>
            <person name="Wilczek-Boney K."/>
            <person name="Hale W."/>
            <person name="Jakkamsetti A."/>
            <person name="Pham P."/>
            <person name="Ruth R."/>
            <person name="San Lucas F."/>
            <person name="Warren J."/>
            <person name="Zhang J."/>
            <person name="Zhao Z."/>
            <person name="Zhou C."/>
            <person name="Zhu D."/>
            <person name="Lee S."/>
            <person name="Bess C."/>
            <person name="Blankenburg K."/>
            <person name="Forbes L."/>
            <person name="Fu Q."/>
            <person name="Gubbala S."/>
            <person name="Hirani K."/>
            <person name="Jayaseelan J.C."/>
            <person name="Lara F."/>
            <person name="Munidasa M."/>
            <person name="Palculict T."/>
            <person name="Patil S."/>
            <person name="Pu L.-L."/>
            <person name="Saada N."/>
            <person name="Tang L."/>
            <person name="Weissenberger G."/>
            <person name="Zhu Y."/>
            <person name="Hemphill L."/>
            <person name="Shang Y."/>
            <person name="Youmans B."/>
            <person name="Ayvaz T."/>
            <person name="Ross M."/>
            <person name="Santibanez J."/>
            <person name="Aqrawi P."/>
            <person name="Gross S."/>
            <person name="Joshi V."/>
            <person name="Fowler G."/>
            <person name="Nazareth L."/>
            <person name="Reid J."/>
            <person name="Worley K."/>
            <person name="Petrosino J."/>
            <person name="Highlander S."/>
            <person name="Gibbs R."/>
        </authorList>
    </citation>
    <scope>NUCLEOTIDE SEQUENCE [LARGE SCALE GENOMIC DNA]</scope>
    <source>
        <strain evidence="15 16">DSM 4582</strain>
    </source>
</reference>
<evidence type="ECO:0000256" key="6">
    <source>
        <dbReference type="ARBA" id="ARBA00022692"/>
    </source>
</evidence>
<organism evidence="15 16">
    <name type="scientific">Serratia odorifera DSM 4582</name>
    <dbReference type="NCBI Taxonomy" id="667129"/>
    <lineage>
        <taxon>Bacteria</taxon>
        <taxon>Pseudomonadati</taxon>
        <taxon>Pseudomonadota</taxon>
        <taxon>Gammaproteobacteria</taxon>
        <taxon>Enterobacterales</taxon>
        <taxon>Yersiniaceae</taxon>
        <taxon>Serratia</taxon>
    </lineage>
</organism>
<dbReference type="Pfam" id="PF00015">
    <property type="entry name" value="MCPsignal"/>
    <property type="match status" value="1"/>
</dbReference>
<dbReference type="InterPro" id="IPR004090">
    <property type="entry name" value="Chemotax_Me-accpt_rcpt"/>
</dbReference>
<keyword evidence="4" id="KW-0145">Chemotaxis</keyword>
<keyword evidence="5" id="KW-0997">Cell inner membrane</keyword>
<evidence type="ECO:0000313" key="15">
    <source>
        <dbReference type="EMBL" id="EFE95134.1"/>
    </source>
</evidence>
<dbReference type="SMART" id="SM00319">
    <property type="entry name" value="TarH"/>
    <property type="match status" value="1"/>
</dbReference>
<keyword evidence="2" id="KW-1003">Cell membrane</keyword>
<evidence type="ECO:0000259" key="13">
    <source>
        <dbReference type="PROSITE" id="PS50111"/>
    </source>
</evidence>
<feature type="domain" description="Methyl-accepting transducer" evidence="13">
    <location>
        <begin position="249"/>
        <end position="478"/>
    </location>
</feature>
<evidence type="ECO:0000256" key="12">
    <source>
        <dbReference type="SAM" id="Phobius"/>
    </source>
</evidence>
<dbReference type="SUPFAM" id="SSF47170">
    <property type="entry name" value="Aspartate receptor, ligand-binding domain"/>
    <property type="match status" value="1"/>
</dbReference>
<evidence type="ECO:0000256" key="5">
    <source>
        <dbReference type="ARBA" id="ARBA00022519"/>
    </source>
</evidence>
<comment type="similarity">
    <text evidence="10">Belongs to the methyl-accepting chemotaxis (MCP) protein family.</text>
</comment>
<feature type="transmembrane region" description="Helical" evidence="12">
    <location>
        <begin position="165"/>
        <end position="190"/>
    </location>
</feature>
<keyword evidence="16" id="KW-1185">Reference proteome</keyword>
<evidence type="ECO:0000259" key="14">
    <source>
        <dbReference type="PROSITE" id="PS50885"/>
    </source>
</evidence>
<dbReference type="CDD" id="cd11386">
    <property type="entry name" value="MCP_signal"/>
    <property type="match status" value="1"/>
</dbReference>
<dbReference type="SMART" id="SM00283">
    <property type="entry name" value="MA"/>
    <property type="match status" value="1"/>
</dbReference>
<dbReference type="AlphaFoldDB" id="D4E4T8"/>
<dbReference type="Proteomes" id="UP000005723">
    <property type="component" value="Unassembled WGS sequence"/>
</dbReference>
<dbReference type="GO" id="GO:0007165">
    <property type="term" value="P:signal transduction"/>
    <property type="evidence" value="ECO:0007669"/>
    <property type="project" value="UniProtKB-KW"/>
</dbReference>
<dbReference type="InterPro" id="IPR004091">
    <property type="entry name" value="Chemotax_Me-accpt_rcpt_Me-site"/>
</dbReference>
<keyword evidence="8 12" id="KW-0472">Membrane</keyword>
<evidence type="ECO:0000256" key="7">
    <source>
        <dbReference type="ARBA" id="ARBA00022989"/>
    </source>
</evidence>
<accession>D4E4T8</accession>
<evidence type="ECO:0000256" key="4">
    <source>
        <dbReference type="ARBA" id="ARBA00022500"/>
    </source>
</evidence>
<dbReference type="FunFam" id="1.10.287.950:FF:000001">
    <property type="entry name" value="Methyl-accepting chemotaxis sensory transducer"/>
    <property type="match status" value="1"/>
</dbReference>
<keyword evidence="3" id="KW-0488">Methylation</keyword>
<sequence>MQLISTGLSYSAFRSDNQNLTIITLGSQQRDALSLSWVALLQARNTLNRAGTRAALKVPQEQVNLLMGNARSSLQKADLYFNQFLAVPRVSDRERQLTEHTQASYDQLRSALRELIGFLENNNLQAFMDQPTQKTQDLFEAEFVQYLQGVNDSIEQAREANQRSYAYAIWLVVGAVLMLIAVTGSAMWWLRRMLVQPLEIMRAHFERIASGDLAAPIQVYGRNEISLLFGSLQTMQQSLIGTVGAVREGAESILIGLQEISEGNNDLSSRTEQQAASLEQTAASMEQLTATVKQNADNARQASQLAREASATAAKGGELASDVVTTMHDIASSSQKIGAITSVIDGIAFQTNILALNAAVEAARAGEQGRGFAVVAGEVRNLAQRSAQAAKEIKSLIDESVSRVKQGSTLVENSGSTMQDIVHSVTRVTDIMGEIASASDEQSRGIEQVTQAVTQMDQVTQQNAALVEEAASAAAALEEQAITLADAVAVFRLADDNFSVADSHQQSVAVEVKEHADCQQA</sequence>
<dbReference type="GO" id="GO:0005886">
    <property type="term" value="C:plasma membrane"/>
    <property type="evidence" value="ECO:0007669"/>
    <property type="project" value="UniProtKB-SubCell"/>
</dbReference>
<dbReference type="GO" id="GO:0006935">
    <property type="term" value="P:chemotaxis"/>
    <property type="evidence" value="ECO:0007669"/>
    <property type="project" value="UniProtKB-KW"/>
</dbReference>
<dbReference type="GO" id="GO:0004888">
    <property type="term" value="F:transmembrane signaling receptor activity"/>
    <property type="evidence" value="ECO:0007669"/>
    <property type="project" value="InterPro"/>
</dbReference>
<dbReference type="InterPro" id="IPR003660">
    <property type="entry name" value="HAMP_dom"/>
</dbReference>
<evidence type="ECO:0000256" key="1">
    <source>
        <dbReference type="ARBA" id="ARBA00004429"/>
    </source>
</evidence>
<evidence type="ECO:0000256" key="11">
    <source>
        <dbReference type="PROSITE-ProRule" id="PRU00284"/>
    </source>
</evidence>
<name>D4E4T8_SEROD</name>
<dbReference type="EMBL" id="ADBY01000049">
    <property type="protein sequence ID" value="EFE95134.1"/>
    <property type="molecule type" value="Genomic_DNA"/>
</dbReference>
<dbReference type="Gene3D" id="1.10.287.950">
    <property type="entry name" value="Methyl-accepting chemotaxis protein"/>
    <property type="match status" value="1"/>
</dbReference>
<dbReference type="PROSITE" id="PS00538">
    <property type="entry name" value="CHEMOTAXIS_TRANSDUC_1"/>
    <property type="match status" value="1"/>
</dbReference>
<dbReference type="Pfam" id="PF00672">
    <property type="entry name" value="HAMP"/>
    <property type="match status" value="1"/>
</dbReference>
<protein>
    <submittedName>
        <fullName evidence="15">Putative flagellar protein FliS</fullName>
    </submittedName>
</protein>
<dbReference type="CDD" id="cd19407">
    <property type="entry name" value="Tar_Tsr_sensor"/>
    <property type="match status" value="1"/>
</dbReference>
<keyword evidence="15" id="KW-0969">Cilium</keyword>
<dbReference type="InterPro" id="IPR004089">
    <property type="entry name" value="MCPsignal_dom"/>
</dbReference>
<dbReference type="Pfam" id="PF02203">
    <property type="entry name" value="TarH"/>
    <property type="match status" value="1"/>
</dbReference>
<dbReference type="PANTHER" id="PTHR43531">
    <property type="entry name" value="PROTEIN ICFG"/>
    <property type="match status" value="1"/>
</dbReference>
<dbReference type="STRING" id="667129.HMPREF0758_3188"/>
<dbReference type="CDD" id="cd06225">
    <property type="entry name" value="HAMP"/>
    <property type="match status" value="1"/>
</dbReference>
<dbReference type="PROSITE" id="PS50885">
    <property type="entry name" value="HAMP"/>
    <property type="match status" value="1"/>
</dbReference>
<dbReference type="PROSITE" id="PS50111">
    <property type="entry name" value="CHEMOTAXIS_TRANSDUC_2"/>
    <property type="match status" value="1"/>
</dbReference>
<dbReference type="HOGENOM" id="CLU_000445_107_16_6"/>
<evidence type="ECO:0000313" key="16">
    <source>
        <dbReference type="Proteomes" id="UP000005723"/>
    </source>
</evidence>
<gene>
    <name evidence="15" type="primary">tap</name>
    <name evidence="15" type="ORF">HMPREF0758_3188</name>
</gene>
<evidence type="ECO:0000256" key="9">
    <source>
        <dbReference type="ARBA" id="ARBA00023224"/>
    </source>
</evidence>
<comment type="subcellular location">
    <subcellularLocation>
        <location evidence="1">Cell inner membrane</location>
        <topology evidence="1">Multi-pass membrane protein</topology>
    </subcellularLocation>
</comment>
<dbReference type="PRINTS" id="PR00260">
    <property type="entry name" value="CHEMTRNSDUCR"/>
</dbReference>
<keyword evidence="15" id="KW-0282">Flagellum</keyword>
<keyword evidence="7 12" id="KW-1133">Transmembrane helix</keyword>
<feature type="domain" description="HAMP" evidence="14">
    <location>
        <begin position="192"/>
        <end position="244"/>
    </location>
</feature>
<evidence type="ECO:0000256" key="2">
    <source>
        <dbReference type="ARBA" id="ARBA00022475"/>
    </source>
</evidence>
<dbReference type="Gene3D" id="1.20.120.30">
    <property type="entry name" value="Aspartate receptor, ligand-binding domain"/>
    <property type="match status" value="1"/>
</dbReference>
<keyword evidence="6 12" id="KW-0812">Transmembrane</keyword>
<dbReference type="InterPro" id="IPR003122">
    <property type="entry name" value="Tar_rcpt_lig-bd"/>
</dbReference>
<dbReference type="PANTHER" id="PTHR43531:SF14">
    <property type="entry name" value="METHYL-ACCEPTING CHEMOTAXIS PROTEIN I-RELATED"/>
    <property type="match status" value="1"/>
</dbReference>
<comment type="caution">
    <text evidence="15">The sequence shown here is derived from an EMBL/GenBank/DDBJ whole genome shotgun (WGS) entry which is preliminary data.</text>
</comment>
<dbReference type="SUPFAM" id="SSF58104">
    <property type="entry name" value="Methyl-accepting chemotaxis protein (MCP) signaling domain"/>
    <property type="match status" value="1"/>
</dbReference>
<proteinExistence type="inferred from homology"/>
<evidence type="ECO:0000256" key="8">
    <source>
        <dbReference type="ARBA" id="ARBA00023136"/>
    </source>
</evidence>
<evidence type="ECO:0000256" key="10">
    <source>
        <dbReference type="ARBA" id="ARBA00029447"/>
    </source>
</evidence>
<dbReference type="InterPro" id="IPR035440">
    <property type="entry name" value="4HB_MCP_dom_sf"/>
</dbReference>